<evidence type="ECO:0000313" key="2">
    <source>
        <dbReference type="RefSeq" id="XP_023975234.2"/>
    </source>
</evidence>
<organism evidence="1 2">
    <name type="scientific">Physeter macrocephalus</name>
    <name type="common">Sperm whale</name>
    <name type="synonym">Physeter catodon</name>
    <dbReference type="NCBI Taxonomy" id="9755"/>
    <lineage>
        <taxon>Eukaryota</taxon>
        <taxon>Metazoa</taxon>
        <taxon>Chordata</taxon>
        <taxon>Craniata</taxon>
        <taxon>Vertebrata</taxon>
        <taxon>Euteleostomi</taxon>
        <taxon>Mammalia</taxon>
        <taxon>Eutheria</taxon>
        <taxon>Laurasiatheria</taxon>
        <taxon>Artiodactyla</taxon>
        <taxon>Whippomorpha</taxon>
        <taxon>Cetacea</taxon>
        <taxon>Odontoceti</taxon>
        <taxon>Physeteridae</taxon>
        <taxon>Physeter</taxon>
    </lineage>
</organism>
<name>A0A2Y9SHN2_PHYMC</name>
<dbReference type="AlphaFoldDB" id="A0A2Y9SHN2"/>
<dbReference type="GeneID" id="112063757"/>
<dbReference type="OrthoDB" id="422220at2759"/>
<dbReference type="RefSeq" id="XP_023975234.2">
    <property type="nucleotide sequence ID" value="XM_024119466.3"/>
</dbReference>
<evidence type="ECO:0000313" key="1">
    <source>
        <dbReference type="Proteomes" id="UP000248484"/>
    </source>
</evidence>
<proteinExistence type="predicted"/>
<sequence>MQALDIIRNSMDFDPQMGQPEQLFALLESVANKTIIYLDREKRIFTEANLVSVGGKKLRNSVLRMSFEFHKDPESYHSLPHEIVVNLAAFFELCDALILLWVQSSQGMVSDAIVNEILGSVRWRDRFWTVADTVKVDAPGLALLALHWHWVLKHLVRQIPQLLMNHEDKTSWWWSVFHN</sequence>
<keyword evidence="1" id="KW-1185">Reference proteome</keyword>
<protein>
    <submittedName>
        <fullName evidence="2">Midasin-like</fullName>
    </submittedName>
</protein>
<gene>
    <name evidence="2" type="primary">LOC112063757</name>
</gene>
<dbReference type="KEGG" id="pcad:112063757"/>
<dbReference type="InParanoid" id="A0A2Y9SHN2"/>
<dbReference type="Proteomes" id="UP000248484">
    <property type="component" value="Chromosome 10"/>
</dbReference>
<reference evidence="2" key="1">
    <citation type="submission" date="2025-08" db="UniProtKB">
        <authorList>
            <consortium name="RefSeq"/>
        </authorList>
    </citation>
    <scope>IDENTIFICATION</scope>
    <source>
        <tissue evidence="2">Muscle</tissue>
    </source>
</reference>
<accession>A0A2Y9SHN2</accession>